<name>A0A5E6VR59_PSEFL</name>
<dbReference type="Pfam" id="PF00717">
    <property type="entry name" value="Peptidase_S24"/>
    <property type="match status" value="1"/>
</dbReference>
<organism evidence="5">
    <name type="scientific">Pseudomonas fluorescens</name>
    <dbReference type="NCBI Taxonomy" id="294"/>
    <lineage>
        <taxon>Bacteria</taxon>
        <taxon>Pseudomonadati</taxon>
        <taxon>Pseudomonadota</taxon>
        <taxon>Gammaproteobacteria</taxon>
        <taxon>Pseudomonadales</taxon>
        <taxon>Pseudomonadaceae</taxon>
        <taxon>Pseudomonas</taxon>
    </lineage>
</organism>
<dbReference type="EMBL" id="CABVHG010000029">
    <property type="protein sequence ID" value="VVN19491.1"/>
    <property type="molecule type" value="Genomic_DNA"/>
</dbReference>
<dbReference type="GO" id="GO:0003677">
    <property type="term" value="F:DNA binding"/>
    <property type="evidence" value="ECO:0007669"/>
    <property type="project" value="UniProtKB-KW"/>
</dbReference>
<feature type="domain" description="Peptidase S24/S26A/S26B/S26C" evidence="4">
    <location>
        <begin position="128"/>
        <end position="235"/>
    </location>
</feature>
<dbReference type="InterPro" id="IPR039418">
    <property type="entry name" value="LexA-like"/>
</dbReference>
<evidence type="ECO:0000313" key="5">
    <source>
        <dbReference type="EMBL" id="VVN19491.1"/>
    </source>
</evidence>
<dbReference type="Gene3D" id="2.10.109.10">
    <property type="entry name" value="Umud Fragment, subunit A"/>
    <property type="match status" value="1"/>
</dbReference>
<gene>
    <name evidence="5" type="ORF">PS652_04247</name>
</gene>
<protein>
    <recommendedName>
        <fullName evidence="4">Peptidase S24/S26A/S26B/S26C domain-containing protein</fullName>
    </recommendedName>
</protein>
<evidence type="ECO:0000256" key="1">
    <source>
        <dbReference type="ARBA" id="ARBA00023015"/>
    </source>
</evidence>
<dbReference type="AlphaFoldDB" id="A0A5E6VR59"/>
<dbReference type="PANTHER" id="PTHR40661">
    <property type="match status" value="1"/>
</dbReference>
<dbReference type="InterPro" id="IPR015927">
    <property type="entry name" value="Peptidase_S24_S26A/B/C"/>
</dbReference>
<proteinExistence type="predicted"/>
<evidence type="ECO:0000256" key="2">
    <source>
        <dbReference type="ARBA" id="ARBA00023125"/>
    </source>
</evidence>
<evidence type="ECO:0000256" key="3">
    <source>
        <dbReference type="ARBA" id="ARBA00023163"/>
    </source>
</evidence>
<dbReference type="SUPFAM" id="SSF51306">
    <property type="entry name" value="LexA/Signal peptidase"/>
    <property type="match status" value="1"/>
</dbReference>
<dbReference type="CDD" id="cd06529">
    <property type="entry name" value="S24_LexA-like"/>
    <property type="match status" value="1"/>
</dbReference>
<dbReference type="InterPro" id="IPR036286">
    <property type="entry name" value="LexA/Signal_pep-like_sf"/>
</dbReference>
<accession>A0A5E6VR59</accession>
<sequence length="244" mass="26876">MRRALFSIELNSGILHPMDIYAIRKHNLVQLLGTQRKASCAERWGMSPAHLSQILSTRTEKNLGDEVARRIEQAERLPAGWMDVLQGEAALPVSANKALAGEFVTIAHFDIRGSMGKGTTPPAHVEVIRDLTVHLDWLRGQGISFSSALNLAIISGDGDSMAGTFNDGDPLLVDRGINEVRSDAIYVFSLDGDLFVKRLQRLTDGGLRMISDNPLYPPVLIEGAVLEKLHIHGRVLLVWNARRV</sequence>
<keyword evidence="3" id="KW-0804">Transcription</keyword>
<evidence type="ECO:0000259" key="4">
    <source>
        <dbReference type="Pfam" id="PF00717"/>
    </source>
</evidence>
<keyword evidence="1" id="KW-0805">Transcription regulation</keyword>
<dbReference type="PANTHER" id="PTHR40661:SF3">
    <property type="entry name" value="FELS-1 PROPHAGE TRANSCRIPTIONAL REGULATOR"/>
    <property type="match status" value="1"/>
</dbReference>
<keyword evidence="2" id="KW-0238">DNA-binding</keyword>
<reference evidence="5" key="1">
    <citation type="submission" date="2019-09" db="EMBL/GenBank/DDBJ databases">
        <authorList>
            <person name="Chandra G."/>
            <person name="Truman W A."/>
        </authorList>
    </citation>
    <scope>NUCLEOTIDE SEQUENCE [LARGE SCALE GENOMIC DNA]</scope>
    <source>
        <strain evidence="5">PS652</strain>
    </source>
</reference>